<dbReference type="PANTHER" id="PTHR46769:SF2">
    <property type="entry name" value="FIBROCYSTIN-L ISOFORM 2 PRECURSOR-RELATED"/>
    <property type="match status" value="1"/>
</dbReference>
<dbReference type="EMBL" id="UYJE01007033">
    <property type="protein sequence ID" value="VDI51151.1"/>
    <property type="molecule type" value="Genomic_DNA"/>
</dbReference>
<feature type="transmembrane region" description="Helical" evidence="2">
    <location>
        <begin position="1343"/>
        <end position="1364"/>
    </location>
</feature>
<dbReference type="PANTHER" id="PTHR46769">
    <property type="entry name" value="POLYCYSTIC KIDNEY AND HEPATIC DISEASE 1 (AUTOSOMAL RECESSIVE)-LIKE 1"/>
    <property type="match status" value="1"/>
</dbReference>
<keyword evidence="2" id="KW-0472">Membrane</keyword>
<gene>
    <name evidence="3" type="ORF">MGAL_10B022601</name>
</gene>
<dbReference type="Gene3D" id="3.10.129.10">
    <property type="entry name" value="Hotdog Thioesterase"/>
    <property type="match status" value="2"/>
</dbReference>
<dbReference type="Proteomes" id="UP000596742">
    <property type="component" value="Unassembled WGS sequence"/>
</dbReference>
<accession>A0A8B6FJC6</accession>
<dbReference type="OrthoDB" id="6159484at2759"/>
<dbReference type="SUPFAM" id="SSF54637">
    <property type="entry name" value="Thioesterase/thiol ester dehydrase-isomerase"/>
    <property type="match status" value="1"/>
</dbReference>
<evidence type="ECO:0000313" key="4">
    <source>
        <dbReference type="Proteomes" id="UP000596742"/>
    </source>
</evidence>
<keyword evidence="2" id="KW-0812">Transmembrane</keyword>
<dbReference type="InterPro" id="IPR052387">
    <property type="entry name" value="Fibrocystin"/>
</dbReference>
<protein>
    <submittedName>
        <fullName evidence="3">Uncharacterized protein</fullName>
    </submittedName>
</protein>
<name>A0A8B6FJC6_MYTGA</name>
<comment type="caution">
    <text evidence="3">The sequence shown here is derived from an EMBL/GenBank/DDBJ whole genome shotgun (WGS) entry which is preliminary data.</text>
</comment>
<sequence length="1446" mass="160769">MLAFQRIARQINYSVEHVSPFIFKVHLPGGFSYEAFDNAAGMIKLRSLLMVVESSRVTSFWPKKSESFLDMERLARDNLIYIATIQLQVSSSVYLQNTPKYPLSVTHSLAYTGNSSKRISSILTCPEVSKPYAQFFVHHVLIDPATRKPTAFPKWWMDKYGSLKPEVVRPLKMDHLLRPDQCLEDKIIVHPRDCDVYEHTSWANYGNFCYDSCCVFARKSLYKTINSQSLKNGLKSITVSFKKESLELESLDIYSWDDIHAPNKAHFEILNQNGEICCQASIEFFSHSPEEELRSETQATAKPIITDSYGTIIRRNIVTLTQNLEADLLGAISAAGATDLVLENNRVSGSERAAYDISQPCNASSSEWYSGNIGRSSLYGLITTQAQYCNRICGFILVKCGYYGVYYGGGVSAVFENLVLADNPISISITITGPSATSHQYADNTAIVNNSVIVGTSPVFDCTIDRVNKSEKGIEPLLKKGPFGQRIGIPFATFSSGSKSPMAIQGLLTIQNVEFRNFTTACSSRDNAITTNPSNDDGAHPVETSNIKFQNVEQKHKIYFHRPNLGLINPADCVDMDCDGLKKGFLKDLDGTFLGTPGTPGTILPESEWQWGGDPQRGLGDYRVPKTMLTMLNGTRIPMSTLAPMKGIIREDDCVFESDWNAYVCREFDYEMMVIESMDSDSTSRRLSPVALLGHNSDGDGVIDLMNGPQDHGWCSGYACKSRLSTFQAIVATGKNYELYFTSTSPQSSRYFLLNADDSQAVRIAVWYSQPYRMDVYYQEKLVLPVNGRFGIDNAYILSPPPVGEPFAYHPNATKDPAATNWFDRDSGLLYFILRGSDPINIVTTKQIIVSFMYPAMTANDFYGERIVELLAAFFDLPPSKVRVVNIVSAQQNKRRRRKRSTERDQIVVEIGDVPNNDFNTTADDAITDDQLQQMYAKIVTEGEVGNISQVVNATVLGLGVAEPTLDPSDPKWARVTTEDKYRILIQVDHLDFETTTLPQYEGTIFPRQPKICAYDIVGVKITDLGTDLYPWNITATLRQGTGNPDGVLSGNTTVPFINGEANFTNLEISHPGIGYILDFNMTEPVEAENLTLASMPLDVQKIPVTAVIISATEDVYTTESMTIEMELREELTGNKLDNIAWRSHEWNVEAEMGSPEYYNGSLHGSNQKFWGSSSQATFSDLIFTSFGMAIINFRVTTNPPEYNFTIPHYVNVKQLQHKNMIHNETNEIVLKIDGDYNTVVGSDDRYAKAMFGNWFAVLYEDLQINSVTLQPGSILVTLNVSGSHDSINSTLYSTCSMLTNGQTINYNGQALELSKYMYYNGSVFYGEACEVTPDDEGSEVPMALIVGSVVGGVLLIVIIMIVWRMKSQSKNKVQVAGGLLGCGCGTGSHEKDTDEILYREKSFMSVPSSTPTKGLASRDQSFLSNAPSAHDFKAPRLSQAWNSNF</sequence>
<keyword evidence="1" id="KW-0732">Signal</keyword>
<keyword evidence="4" id="KW-1185">Reference proteome</keyword>
<reference evidence="3" key="1">
    <citation type="submission" date="2018-11" db="EMBL/GenBank/DDBJ databases">
        <authorList>
            <person name="Alioto T."/>
            <person name="Alioto T."/>
        </authorList>
    </citation>
    <scope>NUCLEOTIDE SEQUENCE</scope>
</reference>
<proteinExistence type="predicted"/>
<evidence type="ECO:0000313" key="3">
    <source>
        <dbReference type="EMBL" id="VDI51151.1"/>
    </source>
</evidence>
<organism evidence="3 4">
    <name type="scientific">Mytilus galloprovincialis</name>
    <name type="common">Mediterranean mussel</name>
    <dbReference type="NCBI Taxonomy" id="29158"/>
    <lineage>
        <taxon>Eukaryota</taxon>
        <taxon>Metazoa</taxon>
        <taxon>Spiralia</taxon>
        <taxon>Lophotrochozoa</taxon>
        <taxon>Mollusca</taxon>
        <taxon>Bivalvia</taxon>
        <taxon>Autobranchia</taxon>
        <taxon>Pteriomorphia</taxon>
        <taxon>Mytilida</taxon>
        <taxon>Mytiloidea</taxon>
        <taxon>Mytilidae</taxon>
        <taxon>Mytilinae</taxon>
        <taxon>Mytilus</taxon>
    </lineage>
</organism>
<keyword evidence="2" id="KW-1133">Transmembrane helix</keyword>
<dbReference type="InterPro" id="IPR029069">
    <property type="entry name" value="HotDog_dom_sf"/>
</dbReference>
<evidence type="ECO:0000256" key="2">
    <source>
        <dbReference type="SAM" id="Phobius"/>
    </source>
</evidence>
<evidence type="ECO:0000256" key="1">
    <source>
        <dbReference type="ARBA" id="ARBA00022729"/>
    </source>
</evidence>